<dbReference type="AlphaFoldDB" id="A0A1L5NLW5"/>
<evidence type="ECO:0000313" key="1">
    <source>
        <dbReference type="EMBL" id="APO68900.1"/>
    </source>
</evidence>
<evidence type="ECO:0000313" key="2">
    <source>
        <dbReference type="Proteomes" id="UP000184749"/>
    </source>
</evidence>
<sequence length="65" mass="6725">MKHAPPAVIASAQPVCAGQTDEGDDALLANVMAECCNNLVRHADTPNTTEAAALQLLRIRKSPGG</sequence>
<proteinExistence type="predicted"/>
<dbReference type="EMBL" id="CP017101">
    <property type="protein sequence ID" value="APO68900.1"/>
    <property type="molecule type" value="Genomic_DNA"/>
</dbReference>
<protein>
    <submittedName>
        <fullName evidence="1">Uncharacterized protein</fullName>
    </submittedName>
</protein>
<gene>
    <name evidence="1" type="ORF">IE4872_CH03300</name>
</gene>
<dbReference type="Proteomes" id="UP000184749">
    <property type="component" value="Chromosome"/>
</dbReference>
<accession>A0A1L5NLW5</accession>
<reference evidence="1 2" key="1">
    <citation type="submission" date="2016-09" db="EMBL/GenBank/DDBJ databases">
        <title>The complete genome sequences of Rhizobium gallicum, symbiovars gallicum and phaseoli, symbionts associated to common bean (Phaseolus vulgaris).</title>
        <authorList>
            <person name="Bustos P."/>
            <person name="Santamaria R.I."/>
            <person name="Perez-Carrascal O.M."/>
            <person name="Juarez S."/>
            <person name="Lozano L."/>
            <person name="Martinez-Flores I."/>
            <person name="Martinez-Romero E."/>
            <person name="Cevallos M."/>
            <person name="Romero D."/>
            <person name="Davila G."/>
            <person name="Gonzalez V."/>
        </authorList>
    </citation>
    <scope>NUCLEOTIDE SEQUENCE [LARGE SCALE GENOMIC DNA]</scope>
    <source>
        <strain evidence="1 2">IE4872</strain>
    </source>
</reference>
<name>A0A1L5NLW5_9HYPH</name>
<organism evidence="1 2">
    <name type="scientific">Rhizobium gallicum</name>
    <dbReference type="NCBI Taxonomy" id="56730"/>
    <lineage>
        <taxon>Bacteria</taxon>
        <taxon>Pseudomonadati</taxon>
        <taxon>Pseudomonadota</taxon>
        <taxon>Alphaproteobacteria</taxon>
        <taxon>Hyphomicrobiales</taxon>
        <taxon>Rhizobiaceae</taxon>
        <taxon>Rhizobium/Agrobacterium group</taxon>
        <taxon>Rhizobium</taxon>
    </lineage>
</organism>
<dbReference type="STRING" id="56730.IE4872_CH03300"/>